<dbReference type="Gene3D" id="3.30.1330.10">
    <property type="entry name" value="PurM-like, N-terminal domain"/>
    <property type="match status" value="1"/>
</dbReference>
<accession>A0A132NLC8</accession>
<keyword evidence="1" id="KW-0808">Transferase</keyword>
<name>A0A132NLC8_9ACTN</name>
<dbReference type="SUPFAM" id="SSF55326">
    <property type="entry name" value="PurM N-terminal domain-like"/>
    <property type="match status" value="1"/>
</dbReference>
<organism evidence="1 2">
    <name type="scientific">Carbonactinospora thermoautotrophica</name>
    <dbReference type="NCBI Taxonomy" id="1469144"/>
    <lineage>
        <taxon>Bacteria</taxon>
        <taxon>Bacillati</taxon>
        <taxon>Actinomycetota</taxon>
        <taxon>Actinomycetes</taxon>
        <taxon>Kitasatosporales</taxon>
        <taxon>Carbonactinosporaceae</taxon>
        <taxon>Carbonactinospora</taxon>
    </lineage>
</organism>
<sequence length="65" mass="7057">MDETVAQLGEFGLIDQLTARYPQGEEVLLGPGDDAAVIRAADGRVVATTDLLVEGRHFRRDWSSA</sequence>
<dbReference type="PANTHER" id="PTHR30270:SF0">
    <property type="entry name" value="THIAMINE-MONOPHOSPHATE KINASE"/>
    <property type="match status" value="1"/>
</dbReference>
<dbReference type="GO" id="GO:0009030">
    <property type="term" value="F:thiamine-phosphate kinase activity"/>
    <property type="evidence" value="ECO:0007669"/>
    <property type="project" value="InterPro"/>
</dbReference>
<reference evidence="2" key="1">
    <citation type="submission" date="2015-02" db="EMBL/GenBank/DDBJ databases">
        <title>Physiological reanalysis, assessment of diazotrophy, and genome sequences of multiple isolates of Streptomyces thermoautotrophicus.</title>
        <authorList>
            <person name="MacKellar D.C."/>
            <person name="Lieber L."/>
            <person name="Norman J."/>
            <person name="Bolger A."/>
            <person name="Tobin C."/>
            <person name="Murray J.W."/>
            <person name="Friesen M."/>
            <person name="Prell J."/>
        </authorList>
    </citation>
    <scope>NUCLEOTIDE SEQUENCE [LARGE SCALE GENOMIC DNA]</scope>
    <source>
        <strain evidence="2">UBT1</strain>
    </source>
</reference>
<dbReference type="InterPro" id="IPR006283">
    <property type="entry name" value="ThiL-like"/>
</dbReference>
<dbReference type="AlphaFoldDB" id="A0A132NLC8"/>
<dbReference type="EMBL" id="JYIK01000139">
    <property type="protein sequence ID" value="KWX10941.1"/>
    <property type="molecule type" value="Genomic_DNA"/>
</dbReference>
<dbReference type="InterPro" id="IPR036921">
    <property type="entry name" value="PurM-like_N_sf"/>
</dbReference>
<dbReference type="Proteomes" id="UP000070598">
    <property type="component" value="Unassembled WGS sequence"/>
</dbReference>
<evidence type="ECO:0000313" key="1">
    <source>
        <dbReference type="EMBL" id="KWX10941.1"/>
    </source>
</evidence>
<gene>
    <name evidence="1" type="ORF">TR74_00655</name>
</gene>
<proteinExistence type="predicted"/>
<keyword evidence="1" id="KW-0418">Kinase</keyword>
<protein>
    <submittedName>
        <fullName evidence="1">Thiamine monophosphate kinase</fullName>
    </submittedName>
</protein>
<dbReference type="PANTHER" id="PTHR30270">
    <property type="entry name" value="THIAMINE-MONOPHOSPHATE KINASE"/>
    <property type="match status" value="1"/>
</dbReference>
<dbReference type="GO" id="GO:0009228">
    <property type="term" value="P:thiamine biosynthetic process"/>
    <property type="evidence" value="ECO:0007669"/>
    <property type="project" value="InterPro"/>
</dbReference>
<feature type="non-terminal residue" evidence="1">
    <location>
        <position position="65"/>
    </location>
</feature>
<evidence type="ECO:0000313" key="2">
    <source>
        <dbReference type="Proteomes" id="UP000070598"/>
    </source>
</evidence>
<comment type="caution">
    <text evidence="1">The sequence shown here is derived from an EMBL/GenBank/DDBJ whole genome shotgun (WGS) entry which is preliminary data.</text>
</comment>